<evidence type="ECO:0000313" key="3">
    <source>
        <dbReference type="Proteomes" id="UP000799424"/>
    </source>
</evidence>
<name>A0A6A7ADT3_9PLEO</name>
<dbReference type="Proteomes" id="UP000799424">
    <property type="component" value="Unassembled WGS sequence"/>
</dbReference>
<evidence type="ECO:0000256" key="1">
    <source>
        <dbReference type="SAM" id="MobiDB-lite"/>
    </source>
</evidence>
<evidence type="ECO:0000313" key="2">
    <source>
        <dbReference type="EMBL" id="KAF2830755.1"/>
    </source>
</evidence>
<protein>
    <submittedName>
        <fullName evidence="2">Uncharacterized protein</fullName>
    </submittedName>
</protein>
<proteinExistence type="predicted"/>
<feature type="region of interest" description="Disordered" evidence="1">
    <location>
        <begin position="42"/>
        <end position="105"/>
    </location>
</feature>
<feature type="compositionally biased region" description="Low complexity" evidence="1">
    <location>
        <begin position="72"/>
        <end position="82"/>
    </location>
</feature>
<dbReference type="AlphaFoldDB" id="A0A6A7ADT3"/>
<keyword evidence="3" id="KW-1185">Reference proteome</keyword>
<gene>
    <name evidence="2" type="ORF">CC86DRAFT_379001</name>
</gene>
<sequence length="105" mass="10967">MYLMVTPGPGSVDGNAFMTPTFYMTTKGVDAELLSEMREAISIPSETSISTTGAFSRPTSTTSESFRSPQLASTATTPPSSSKPVENQDQSSLGPGSGGIEKRTP</sequence>
<feature type="compositionally biased region" description="Low complexity" evidence="1">
    <location>
        <begin position="42"/>
        <end position="52"/>
    </location>
</feature>
<dbReference type="EMBL" id="MU006219">
    <property type="protein sequence ID" value="KAF2830755.1"/>
    <property type="molecule type" value="Genomic_DNA"/>
</dbReference>
<feature type="compositionally biased region" description="Polar residues" evidence="1">
    <location>
        <begin position="83"/>
        <end position="94"/>
    </location>
</feature>
<feature type="compositionally biased region" description="Polar residues" evidence="1">
    <location>
        <begin position="53"/>
        <end position="71"/>
    </location>
</feature>
<reference evidence="2" key="1">
    <citation type="journal article" date="2020" name="Stud. Mycol.">
        <title>101 Dothideomycetes genomes: a test case for predicting lifestyles and emergence of pathogens.</title>
        <authorList>
            <person name="Haridas S."/>
            <person name="Albert R."/>
            <person name="Binder M."/>
            <person name="Bloem J."/>
            <person name="Labutti K."/>
            <person name="Salamov A."/>
            <person name="Andreopoulos B."/>
            <person name="Baker S."/>
            <person name="Barry K."/>
            <person name="Bills G."/>
            <person name="Bluhm B."/>
            <person name="Cannon C."/>
            <person name="Castanera R."/>
            <person name="Culley D."/>
            <person name="Daum C."/>
            <person name="Ezra D."/>
            <person name="Gonzalez J."/>
            <person name="Henrissat B."/>
            <person name="Kuo A."/>
            <person name="Liang C."/>
            <person name="Lipzen A."/>
            <person name="Lutzoni F."/>
            <person name="Magnuson J."/>
            <person name="Mondo S."/>
            <person name="Nolan M."/>
            <person name="Ohm R."/>
            <person name="Pangilinan J."/>
            <person name="Park H.-J."/>
            <person name="Ramirez L."/>
            <person name="Alfaro M."/>
            <person name="Sun H."/>
            <person name="Tritt A."/>
            <person name="Yoshinaga Y."/>
            <person name="Zwiers L.-H."/>
            <person name="Turgeon B."/>
            <person name="Goodwin S."/>
            <person name="Spatafora J."/>
            <person name="Crous P."/>
            <person name="Grigoriev I."/>
        </authorList>
    </citation>
    <scope>NUCLEOTIDE SEQUENCE</scope>
    <source>
        <strain evidence="2">CBS 113818</strain>
    </source>
</reference>
<accession>A0A6A7ADT3</accession>
<organism evidence="2 3">
    <name type="scientific">Ophiobolus disseminans</name>
    <dbReference type="NCBI Taxonomy" id="1469910"/>
    <lineage>
        <taxon>Eukaryota</taxon>
        <taxon>Fungi</taxon>
        <taxon>Dikarya</taxon>
        <taxon>Ascomycota</taxon>
        <taxon>Pezizomycotina</taxon>
        <taxon>Dothideomycetes</taxon>
        <taxon>Pleosporomycetidae</taxon>
        <taxon>Pleosporales</taxon>
        <taxon>Pleosporineae</taxon>
        <taxon>Phaeosphaeriaceae</taxon>
        <taxon>Ophiobolus</taxon>
    </lineage>
</organism>